<reference evidence="1 2" key="1">
    <citation type="submission" date="2024-01" db="EMBL/GenBank/DDBJ databases">
        <title>The genomes of 5 underutilized Papilionoideae crops provide insights into root nodulation and disease resistanc.</title>
        <authorList>
            <person name="Jiang F."/>
        </authorList>
    </citation>
    <scope>NUCLEOTIDE SEQUENCE [LARGE SCALE GENOMIC DNA]</scope>
    <source>
        <strain evidence="1">JINMINGXINNONG_FW02</strain>
        <tissue evidence="1">Leaves</tissue>
    </source>
</reference>
<organism evidence="1 2">
    <name type="scientific">Phaseolus coccineus</name>
    <name type="common">Scarlet runner bean</name>
    <name type="synonym">Phaseolus multiflorus</name>
    <dbReference type="NCBI Taxonomy" id="3886"/>
    <lineage>
        <taxon>Eukaryota</taxon>
        <taxon>Viridiplantae</taxon>
        <taxon>Streptophyta</taxon>
        <taxon>Embryophyta</taxon>
        <taxon>Tracheophyta</taxon>
        <taxon>Spermatophyta</taxon>
        <taxon>Magnoliopsida</taxon>
        <taxon>eudicotyledons</taxon>
        <taxon>Gunneridae</taxon>
        <taxon>Pentapetalae</taxon>
        <taxon>rosids</taxon>
        <taxon>fabids</taxon>
        <taxon>Fabales</taxon>
        <taxon>Fabaceae</taxon>
        <taxon>Papilionoideae</taxon>
        <taxon>50 kb inversion clade</taxon>
        <taxon>NPAAA clade</taxon>
        <taxon>indigoferoid/millettioid clade</taxon>
        <taxon>Phaseoleae</taxon>
        <taxon>Phaseolus</taxon>
    </lineage>
</organism>
<evidence type="ECO:0000313" key="2">
    <source>
        <dbReference type="Proteomes" id="UP001374584"/>
    </source>
</evidence>
<proteinExistence type="predicted"/>
<dbReference type="EMBL" id="JAYMYR010000004">
    <property type="protein sequence ID" value="KAK7368598.1"/>
    <property type="molecule type" value="Genomic_DNA"/>
</dbReference>
<protein>
    <submittedName>
        <fullName evidence="1">Uncharacterized protein</fullName>
    </submittedName>
</protein>
<dbReference type="AlphaFoldDB" id="A0AAN9RJM1"/>
<comment type="caution">
    <text evidence="1">The sequence shown here is derived from an EMBL/GenBank/DDBJ whole genome shotgun (WGS) entry which is preliminary data.</text>
</comment>
<name>A0AAN9RJM1_PHACN</name>
<sequence length="77" mass="8646">MIPPSPHSRDGSIESWFDWDAESIERFVTQMSHKLVYAPKGVDIEVGSAVWQRLSGLTYAWLEVSKGKVVLLNTGKL</sequence>
<dbReference type="Proteomes" id="UP001374584">
    <property type="component" value="Unassembled WGS sequence"/>
</dbReference>
<keyword evidence="2" id="KW-1185">Reference proteome</keyword>
<accession>A0AAN9RJM1</accession>
<evidence type="ECO:0000313" key="1">
    <source>
        <dbReference type="EMBL" id="KAK7368598.1"/>
    </source>
</evidence>
<gene>
    <name evidence="1" type="ORF">VNO80_10626</name>
</gene>